<dbReference type="InterPro" id="IPR036397">
    <property type="entry name" value="RNaseH_sf"/>
</dbReference>
<dbReference type="PANTHER" id="PTHR46564:SF1">
    <property type="entry name" value="TRANSPOSASE"/>
    <property type="match status" value="1"/>
</dbReference>
<name>A0A1Z4JRY5_LEPBY</name>
<dbReference type="InterPro" id="IPR038717">
    <property type="entry name" value="Tc1-like_DDE_dom"/>
</dbReference>
<evidence type="ECO:0000313" key="3">
    <source>
        <dbReference type="Proteomes" id="UP000217895"/>
    </source>
</evidence>
<proteinExistence type="predicted"/>
<keyword evidence="2" id="KW-0614">Plasmid</keyword>
<evidence type="ECO:0000259" key="1">
    <source>
        <dbReference type="Pfam" id="PF13358"/>
    </source>
</evidence>
<dbReference type="InterPro" id="IPR047655">
    <property type="entry name" value="Transpos_IS630-like"/>
</dbReference>
<dbReference type="Gene3D" id="3.30.420.10">
    <property type="entry name" value="Ribonuclease H-like superfamily/Ribonuclease H"/>
    <property type="match status" value="1"/>
</dbReference>
<keyword evidence="3" id="KW-1185">Reference proteome</keyword>
<evidence type="ECO:0000313" key="2">
    <source>
        <dbReference type="EMBL" id="BAY59456.1"/>
    </source>
</evidence>
<dbReference type="EMBL" id="AP018204">
    <property type="protein sequence ID" value="BAY59456.1"/>
    <property type="molecule type" value="Genomic_DNA"/>
</dbReference>
<dbReference type="Proteomes" id="UP000217895">
    <property type="component" value="Plasmid Plasmid1 dna"/>
</dbReference>
<accession>A0A1Z4JRY5</accession>
<feature type="domain" description="Tc1-like transposase DDE" evidence="1">
    <location>
        <begin position="51"/>
        <end position="184"/>
    </location>
</feature>
<dbReference type="PANTHER" id="PTHR46564">
    <property type="entry name" value="TRANSPOSASE"/>
    <property type="match status" value="1"/>
</dbReference>
<geneLocation type="plasmid" evidence="2">
    <name>plasmid1</name>
</geneLocation>
<dbReference type="NCBIfam" id="NF033545">
    <property type="entry name" value="transpos_IS630"/>
    <property type="match status" value="1"/>
</dbReference>
<dbReference type="AlphaFoldDB" id="A0A1Z4JRY5"/>
<dbReference type="GO" id="GO:0003676">
    <property type="term" value="F:nucleic acid binding"/>
    <property type="evidence" value="ECO:0007669"/>
    <property type="project" value="InterPro"/>
</dbReference>
<protein>
    <recommendedName>
        <fullName evidence="1">Tc1-like transposase DDE domain-containing protein</fullName>
    </recommendedName>
</protein>
<gene>
    <name evidence="2" type="ORF">NIES2135_63330</name>
</gene>
<sequence length="206" mass="23461">MARASQCSYHLTSLGEDWIYAEKKTYGYRERDEVKRSEFLAQIATIEPSRRVYVDEAGMDQRDDYGYGWCEAGTRFEALKSGRRGGRINMIAAYCERQLQAPFTVEGSCNRTIFETWLETCLVPQLQPNQVVILDNATFHHGGRVAEIIQAAGCHLLYLPPYSPDFNRIEKCWAWLKSRIRKRLDKAPSLSDAIEAVLKDATASIA</sequence>
<dbReference type="Pfam" id="PF13358">
    <property type="entry name" value="DDE_3"/>
    <property type="match status" value="1"/>
</dbReference>
<organism evidence="2 3">
    <name type="scientific">Leptolyngbya boryana NIES-2135</name>
    <dbReference type="NCBI Taxonomy" id="1973484"/>
    <lineage>
        <taxon>Bacteria</taxon>
        <taxon>Bacillati</taxon>
        <taxon>Cyanobacteriota</taxon>
        <taxon>Cyanophyceae</taxon>
        <taxon>Leptolyngbyales</taxon>
        <taxon>Leptolyngbyaceae</taxon>
        <taxon>Leptolyngbya group</taxon>
        <taxon>Leptolyngbya</taxon>
    </lineage>
</organism>
<reference evidence="2 3" key="1">
    <citation type="submission" date="2017-06" db="EMBL/GenBank/DDBJ databases">
        <title>Genome sequencing of cyanobaciteial culture collection at National Institute for Environmental Studies (NIES).</title>
        <authorList>
            <person name="Hirose Y."/>
            <person name="Shimura Y."/>
            <person name="Fujisawa T."/>
            <person name="Nakamura Y."/>
            <person name="Kawachi M."/>
        </authorList>
    </citation>
    <scope>NUCLEOTIDE SEQUENCE [LARGE SCALE GENOMIC DNA]</scope>
    <source>
        <strain evidence="2 3">NIES-2135</strain>
        <plasmid evidence="3">Plasmid Plasmid1 dna</plasmid>
    </source>
</reference>